<evidence type="ECO:0000313" key="1">
    <source>
        <dbReference type="EMBL" id="SDM73924.1"/>
    </source>
</evidence>
<gene>
    <name evidence="1" type="ORF">SAMN05421823_12220</name>
</gene>
<dbReference type="AlphaFoldDB" id="A0A1G9VNY4"/>
<sequence>MTYLEGEGIALKSLQENIDTSTSTG</sequence>
<feature type="non-terminal residue" evidence="1">
    <location>
        <position position="25"/>
    </location>
</feature>
<proteinExistence type="predicted"/>
<accession>A0A1G9VNY4</accession>
<name>A0A1G9VNY4_9BACT</name>
<keyword evidence="2" id="KW-1185">Reference proteome</keyword>
<protein>
    <submittedName>
        <fullName evidence="1">Uncharacterized protein</fullName>
    </submittedName>
</protein>
<reference evidence="1 2" key="1">
    <citation type="submission" date="2016-10" db="EMBL/GenBank/DDBJ databases">
        <authorList>
            <person name="de Groot N.N."/>
        </authorList>
    </citation>
    <scope>NUCLEOTIDE SEQUENCE [LARGE SCALE GENOMIC DNA]</scope>
    <source>
        <strain evidence="1 2">DSM 25186</strain>
    </source>
</reference>
<evidence type="ECO:0000313" key="2">
    <source>
        <dbReference type="Proteomes" id="UP000198510"/>
    </source>
</evidence>
<organism evidence="1 2">
    <name type="scientific">Catalinimonas alkaloidigena</name>
    <dbReference type="NCBI Taxonomy" id="1075417"/>
    <lineage>
        <taxon>Bacteria</taxon>
        <taxon>Pseudomonadati</taxon>
        <taxon>Bacteroidota</taxon>
        <taxon>Cytophagia</taxon>
        <taxon>Cytophagales</taxon>
        <taxon>Catalimonadaceae</taxon>
        <taxon>Catalinimonas</taxon>
    </lineage>
</organism>
<dbReference type="Proteomes" id="UP000198510">
    <property type="component" value="Unassembled WGS sequence"/>
</dbReference>
<dbReference type="EMBL" id="FNFO01000022">
    <property type="protein sequence ID" value="SDM73924.1"/>
    <property type="molecule type" value="Genomic_DNA"/>
</dbReference>